<proteinExistence type="predicted"/>
<gene>
    <name evidence="3" type="ORF">AT728_32985</name>
</gene>
<dbReference type="PROSITE" id="PS51318">
    <property type="entry name" value="TAT"/>
    <property type="match status" value="1"/>
</dbReference>
<evidence type="ECO:0008006" key="5">
    <source>
        <dbReference type="Google" id="ProtNLM"/>
    </source>
</evidence>
<dbReference type="PIRSF" id="PIRSF036794">
    <property type="entry name" value="UCP_erythr_ester"/>
    <property type="match status" value="1"/>
</dbReference>
<dbReference type="OrthoDB" id="9810066at2"/>
<dbReference type="GO" id="GO:0046677">
    <property type="term" value="P:response to antibiotic"/>
    <property type="evidence" value="ECO:0007669"/>
    <property type="project" value="InterPro"/>
</dbReference>
<reference evidence="3 4" key="1">
    <citation type="submission" date="2015-12" db="EMBL/GenBank/DDBJ databases">
        <title>Draft genome sequence of Streptomyces silvensis ATCC 53525, a producer of novel hormone antagonists.</title>
        <authorList>
            <person name="Johnston C.W."/>
            <person name="Li Y."/>
            <person name="Magarvey N.A."/>
        </authorList>
    </citation>
    <scope>NUCLEOTIDE SEQUENCE [LARGE SCALE GENOMIC DNA]</scope>
    <source>
        <strain evidence="3 4">ATCC 53525</strain>
    </source>
</reference>
<feature type="signal peptide" evidence="2">
    <location>
        <begin position="1"/>
        <end position="30"/>
    </location>
</feature>
<sequence length="458" mass="51133">MMRTTHLRASLLLAAAIGAGALTAPGSAQAAPGTARAAPRADDPVRAVESVAHPLRATGPGGSAKDLRPLDRMVGDAEVVGLGEATHGTHEFFTMKDRLFRHLVEEKGFRTFALEVSWTTGLRLDAYVRGGAGDVRELARQELARTPWHHEEYIRLLTWMRAYNERHPDRQVRFMGNDLDHPHLGAELFDAVTDHVRRHRPDLLGRVEALYAPIREVPDGDAYLALPLAERARLAKSARAAYDLVRTAGPDGHDPAYAWTLQHARSVLQTADIYAYDVSTPEGQRGSMLHRDRIMAENTAWWQRQTGHKVLVSAHNAHLAYESYDPRYPRMQGEFLRDSYGPKYRSIGFTFNEGSFMATAPDDEVYAPRTVGAAPRGTNEYTLDKVSYDDYYVDLRTVPRAARKWLTGKRPTRSIGTAYPDGPYGIRLGPSHDVLIHLHETTAAHRVEQRPRARSVNG</sequence>
<keyword evidence="4" id="KW-1185">Reference proteome</keyword>
<evidence type="ECO:0000256" key="2">
    <source>
        <dbReference type="SAM" id="SignalP"/>
    </source>
</evidence>
<dbReference type="CDD" id="cd14728">
    <property type="entry name" value="Ere-like"/>
    <property type="match status" value="1"/>
</dbReference>
<dbReference type="Pfam" id="PF05139">
    <property type="entry name" value="Erythro_esteras"/>
    <property type="match status" value="1"/>
</dbReference>
<keyword evidence="2" id="KW-0732">Signal</keyword>
<dbReference type="SUPFAM" id="SSF159501">
    <property type="entry name" value="EreA/ChaN-like"/>
    <property type="match status" value="1"/>
</dbReference>
<dbReference type="PANTHER" id="PTHR31299">
    <property type="entry name" value="ESTERASE, PUTATIVE (AFU_ORTHOLOGUE AFUA_1G05850)-RELATED"/>
    <property type="match status" value="1"/>
</dbReference>
<dbReference type="PANTHER" id="PTHR31299:SF0">
    <property type="entry name" value="ESTERASE, PUTATIVE (AFU_ORTHOLOGUE AFUA_1G05850)-RELATED"/>
    <property type="match status" value="1"/>
</dbReference>
<name>A0A0W7WSB9_9ACTN</name>
<evidence type="ECO:0000313" key="3">
    <source>
        <dbReference type="EMBL" id="KUF13518.1"/>
    </source>
</evidence>
<dbReference type="InterPro" id="IPR052036">
    <property type="entry name" value="Hydrolase/PRTase-associated"/>
</dbReference>
<dbReference type="STRING" id="1765722.AT728_32985"/>
<dbReference type="AlphaFoldDB" id="A0A0W7WSB9"/>
<organism evidence="3 4">
    <name type="scientific">Streptomyces silvensis</name>
    <dbReference type="NCBI Taxonomy" id="1765722"/>
    <lineage>
        <taxon>Bacteria</taxon>
        <taxon>Bacillati</taxon>
        <taxon>Actinomycetota</taxon>
        <taxon>Actinomycetes</taxon>
        <taxon>Kitasatosporales</taxon>
        <taxon>Streptomycetaceae</taxon>
        <taxon>Streptomyces</taxon>
    </lineage>
</organism>
<evidence type="ECO:0000256" key="1">
    <source>
        <dbReference type="SAM" id="MobiDB-lite"/>
    </source>
</evidence>
<dbReference type="InterPro" id="IPR006311">
    <property type="entry name" value="TAT_signal"/>
</dbReference>
<feature type="compositionally biased region" description="Low complexity" evidence="1">
    <location>
        <begin position="25"/>
        <end position="38"/>
    </location>
</feature>
<dbReference type="Proteomes" id="UP000054804">
    <property type="component" value="Unassembled WGS sequence"/>
</dbReference>
<dbReference type="Gene3D" id="3.40.1660.10">
    <property type="entry name" value="EreA-like (biosynthetic domain)"/>
    <property type="match status" value="1"/>
</dbReference>
<dbReference type="EMBL" id="LOCL01000074">
    <property type="protein sequence ID" value="KUF13518.1"/>
    <property type="molecule type" value="Genomic_DNA"/>
</dbReference>
<dbReference type="InterPro" id="IPR014622">
    <property type="entry name" value="UCP036794_erythomycin"/>
</dbReference>
<dbReference type="Gene3D" id="1.20.1440.30">
    <property type="entry name" value="Biosynthetic Protein domain"/>
    <property type="match status" value="1"/>
</dbReference>
<accession>A0A0W7WSB9</accession>
<dbReference type="Gene3D" id="3.30.1870.10">
    <property type="entry name" value="EreA-like, domain 2"/>
    <property type="match status" value="1"/>
</dbReference>
<evidence type="ECO:0000313" key="4">
    <source>
        <dbReference type="Proteomes" id="UP000054804"/>
    </source>
</evidence>
<dbReference type="InterPro" id="IPR007815">
    <property type="entry name" value="Emycin_Estase"/>
</dbReference>
<protein>
    <recommendedName>
        <fullName evidence="5">Erythromycin esterase</fullName>
    </recommendedName>
</protein>
<comment type="caution">
    <text evidence="3">The sequence shown here is derived from an EMBL/GenBank/DDBJ whole genome shotgun (WGS) entry which is preliminary data.</text>
</comment>
<feature type="chain" id="PRO_5006936647" description="Erythromycin esterase" evidence="2">
    <location>
        <begin position="31"/>
        <end position="458"/>
    </location>
</feature>
<feature type="region of interest" description="Disordered" evidence="1">
    <location>
        <begin position="25"/>
        <end position="44"/>
    </location>
</feature>